<dbReference type="PANTHER" id="PTHR33641">
    <property type="entry name" value="OS06G0133500 PROTEIN"/>
    <property type="match status" value="1"/>
</dbReference>
<reference evidence="2 3" key="1">
    <citation type="submission" date="2018-02" db="EMBL/GenBank/DDBJ databases">
        <title>Draft genome of wild Prunus yedoensis var. nudiflora.</title>
        <authorList>
            <person name="Baek S."/>
            <person name="Kim J.-H."/>
            <person name="Choi K."/>
            <person name="Kim G.-B."/>
            <person name="Cho A."/>
            <person name="Jang H."/>
            <person name="Shin C.-H."/>
            <person name="Yu H.-J."/>
            <person name="Mun J.-H."/>
        </authorList>
    </citation>
    <scope>NUCLEOTIDE SEQUENCE [LARGE SCALE GENOMIC DNA]</scope>
    <source>
        <strain evidence="3">cv. Jeju island</strain>
        <tissue evidence="2">Leaf</tissue>
    </source>
</reference>
<evidence type="ECO:0000313" key="3">
    <source>
        <dbReference type="Proteomes" id="UP000250321"/>
    </source>
</evidence>
<dbReference type="OrthoDB" id="751010at2759"/>
<sequence length="98" mass="10821">MNSMFSSFDAFFYAEFLGQTVKASFPAQQQQKSTGTVLNNKASVADNLNGAKQEGNREASISMPQQAQPVKKKQSLKALPRFALELDGLNCFETVVYH</sequence>
<proteinExistence type="predicted"/>
<accession>A0A314UN12</accession>
<dbReference type="AlphaFoldDB" id="A0A314UN12"/>
<dbReference type="EMBL" id="PJQY01003583">
    <property type="protein sequence ID" value="PQM36119.1"/>
    <property type="molecule type" value="Genomic_DNA"/>
</dbReference>
<evidence type="ECO:0000256" key="1">
    <source>
        <dbReference type="SAM" id="MobiDB-lite"/>
    </source>
</evidence>
<feature type="region of interest" description="Disordered" evidence="1">
    <location>
        <begin position="52"/>
        <end position="72"/>
    </location>
</feature>
<gene>
    <name evidence="2" type="ORF">Pyn_29480</name>
</gene>
<evidence type="ECO:0000313" key="2">
    <source>
        <dbReference type="EMBL" id="PQM36119.1"/>
    </source>
</evidence>
<comment type="caution">
    <text evidence="2">The sequence shown here is derived from an EMBL/GenBank/DDBJ whole genome shotgun (WGS) entry which is preliminary data.</text>
</comment>
<organism evidence="2 3">
    <name type="scientific">Prunus yedoensis var. nudiflora</name>
    <dbReference type="NCBI Taxonomy" id="2094558"/>
    <lineage>
        <taxon>Eukaryota</taxon>
        <taxon>Viridiplantae</taxon>
        <taxon>Streptophyta</taxon>
        <taxon>Embryophyta</taxon>
        <taxon>Tracheophyta</taxon>
        <taxon>Spermatophyta</taxon>
        <taxon>Magnoliopsida</taxon>
        <taxon>eudicotyledons</taxon>
        <taxon>Gunneridae</taxon>
        <taxon>Pentapetalae</taxon>
        <taxon>rosids</taxon>
        <taxon>fabids</taxon>
        <taxon>Rosales</taxon>
        <taxon>Rosaceae</taxon>
        <taxon>Amygdaloideae</taxon>
        <taxon>Amygdaleae</taxon>
        <taxon>Prunus</taxon>
    </lineage>
</organism>
<keyword evidence="3" id="KW-1185">Reference proteome</keyword>
<dbReference type="Proteomes" id="UP000250321">
    <property type="component" value="Unassembled WGS sequence"/>
</dbReference>
<protein>
    <submittedName>
        <fullName evidence="2">Uncharacterized protein</fullName>
    </submittedName>
</protein>
<name>A0A314UN12_PRUYE</name>
<dbReference type="PANTHER" id="PTHR33641:SF15">
    <property type="entry name" value="AVR9_CF-9 RAPIDLY ELICITED PROTEIN"/>
    <property type="match status" value="1"/>
</dbReference>